<dbReference type="OrthoDB" id="4062651at2759"/>
<dbReference type="PANTHER" id="PTHR45647">
    <property type="entry name" value="OS02G0152300 PROTEIN"/>
    <property type="match status" value="1"/>
</dbReference>
<dbReference type="PROSITE" id="PS50011">
    <property type="entry name" value="PROTEIN_KINASE_DOM"/>
    <property type="match status" value="1"/>
</dbReference>
<reference evidence="10" key="3">
    <citation type="journal article" date="2020" name="Plant Biotechnol. J.">
        <title>The pomegranate (Punica granatum L.) draft genome dissects genetic divergence between soft- and hard-seeded cultivars.</title>
        <authorList>
            <person name="Luo X."/>
            <person name="Li H."/>
            <person name="Wu Z."/>
            <person name="Yao W."/>
            <person name="Zhao P."/>
            <person name="Cao D."/>
            <person name="Yu H."/>
            <person name="Li K."/>
            <person name="Poudel K."/>
            <person name="Zhao D."/>
            <person name="Zhang F."/>
            <person name="Xia X."/>
            <person name="Chen L."/>
            <person name="Wang Q."/>
            <person name="Jing D."/>
            <person name="Cao S."/>
        </authorList>
    </citation>
    <scope>NUCLEOTIDE SEQUENCE [LARGE SCALE GENOMIC DNA]</scope>
</reference>
<dbReference type="InterPro" id="IPR051348">
    <property type="entry name" value="U-box_ubiquitin_ligases"/>
</dbReference>
<evidence type="ECO:0000256" key="1">
    <source>
        <dbReference type="ARBA" id="ARBA00000900"/>
    </source>
</evidence>
<sequence>MSYLSPKGAIGVHEGPVETAIAVDTDKNSQSAMKWAVENLLKKNPNCVLIHVMTQSMRPNEADFVPKEGRPPTEAELKQFFLPFRGYCARKGIFAKEMILHDIDIPSALVDYVITHSISHLVIGHSSRNSLLRKFSASDVGKILLKSAPDSCSVYIVAKDKLQAVRHAKTASQSTCSAVSTPNSSSSDPTNTLLLGVPRSPVQTVVPDTYDVTRSSSSIGSWISMGSDSLCSGKSSDSMPLGSYNWQNTGLPMAMRPTESYISKSSHSSSSELSDFSLSLSFQSSDMSFGTSSSSGHSCAFLSSQVSGNMEAEMAKLQLEFKESLSVYNTACQDAATAAQKASDVQRMKMSQLRSSEEGRPPKENMWSTSTDIEMMKKRNSLMGNEMVPKAGHEIDGDRRYSAPAYNKNSELQRKKQGPGPSPRINVCYRRYTVDQIEEATDHFSSSQKIGEGGYGPVYKGTLDHTPVAIKALRANVSQGIKQFHQEIEVLSCMRHPNMVILVGACPEYGCLVYEYLDNGNLEDRLFCKDGTPPIPWQTRFKIAAEIATCLAFLHHTKPEPMVHRDIKPSNILLDRNYVSKISDVGLARLVPGAMANTMTQYHMTAAAGTFCYIDPEYQQTGMLGVKSDVYSLGVLLLQIITAKSPMGLAMQVEDAIEGGTFPMILDQTITDWPLEETLSLAKLALKCCELRKRDRPDLASDILPELVRLNNLGLENGTGKMVNATAALQKQQPEEIEIGSPPSRINVRRRRWHQRFKSTASGWNLKRSFKKPRVHSTANRKQPPEKPDQVVIEGCWSFVSCSKPAPQLSKFKSFS</sequence>
<dbReference type="RefSeq" id="XP_031399876.1">
    <property type="nucleotide sequence ID" value="XM_031544016.1"/>
</dbReference>
<dbReference type="CDD" id="cd01989">
    <property type="entry name" value="USP_STK_Ubox_N"/>
    <property type="match status" value="1"/>
</dbReference>
<dbReference type="SUPFAM" id="SSF52402">
    <property type="entry name" value="Adenine nucleotide alpha hydrolases-like"/>
    <property type="match status" value="1"/>
</dbReference>
<evidence type="ECO:0000313" key="9">
    <source>
        <dbReference type="Proteomes" id="UP000197138"/>
    </source>
</evidence>
<reference evidence="8" key="2">
    <citation type="submission" date="2017-06" db="EMBL/GenBank/DDBJ databases">
        <title>The pomegranate genome and the genomics of punicalagin biosynthesis.</title>
        <authorList>
            <person name="Xu C."/>
        </authorList>
    </citation>
    <scope>NUCLEOTIDE SEQUENCE [LARGE SCALE GENOMIC DNA]</scope>
    <source>
        <tissue evidence="8">Fresh leaf</tissue>
    </source>
</reference>
<dbReference type="PANTHER" id="PTHR45647:SF51">
    <property type="entry name" value="PROTEIN KINASE SUPERFAMILY PROTEIN"/>
    <property type="match status" value="1"/>
</dbReference>
<dbReference type="Pfam" id="PF00582">
    <property type="entry name" value="Usp"/>
    <property type="match status" value="1"/>
</dbReference>
<dbReference type="EMBL" id="MTKT01002384">
    <property type="protein sequence ID" value="OWM79886.1"/>
    <property type="molecule type" value="Genomic_DNA"/>
</dbReference>
<dbReference type="GO" id="GO:0005524">
    <property type="term" value="F:ATP binding"/>
    <property type="evidence" value="ECO:0007669"/>
    <property type="project" value="UniProtKB-KW"/>
</dbReference>
<organism evidence="8 9">
    <name type="scientific">Punica granatum</name>
    <name type="common">Pomegranate</name>
    <dbReference type="NCBI Taxonomy" id="22663"/>
    <lineage>
        <taxon>Eukaryota</taxon>
        <taxon>Viridiplantae</taxon>
        <taxon>Streptophyta</taxon>
        <taxon>Embryophyta</taxon>
        <taxon>Tracheophyta</taxon>
        <taxon>Spermatophyta</taxon>
        <taxon>Magnoliopsida</taxon>
        <taxon>eudicotyledons</taxon>
        <taxon>Gunneridae</taxon>
        <taxon>Pentapetalae</taxon>
        <taxon>rosids</taxon>
        <taxon>malvids</taxon>
        <taxon>Myrtales</taxon>
        <taxon>Lythraceae</taxon>
        <taxon>Punica</taxon>
    </lineage>
</organism>
<dbReference type="InterPro" id="IPR001245">
    <property type="entry name" value="Ser-Thr/Tyr_kinase_cat_dom"/>
</dbReference>
<evidence type="ECO:0000256" key="6">
    <source>
        <dbReference type="SAM" id="MobiDB-lite"/>
    </source>
</evidence>
<dbReference type="Gene3D" id="1.10.510.10">
    <property type="entry name" value="Transferase(Phosphotransferase) domain 1"/>
    <property type="match status" value="1"/>
</dbReference>
<dbReference type="EC" id="2.3.2.27" evidence="2"/>
<evidence type="ECO:0000256" key="4">
    <source>
        <dbReference type="ARBA" id="ARBA00022786"/>
    </source>
</evidence>
<evidence type="ECO:0000256" key="2">
    <source>
        <dbReference type="ARBA" id="ARBA00012483"/>
    </source>
</evidence>
<feature type="domain" description="Protein kinase" evidence="7">
    <location>
        <begin position="444"/>
        <end position="708"/>
    </location>
</feature>
<name>A0A218X5A8_PUNGR</name>
<evidence type="ECO:0000313" key="10">
    <source>
        <dbReference type="Proteomes" id="UP000515151"/>
    </source>
</evidence>
<dbReference type="InterPro" id="IPR008271">
    <property type="entry name" value="Ser/Thr_kinase_AS"/>
</dbReference>
<keyword evidence="3" id="KW-0547">Nucleotide-binding</keyword>
<dbReference type="Gene3D" id="3.30.200.20">
    <property type="entry name" value="Phosphorylase Kinase, domain 1"/>
    <property type="match status" value="1"/>
</dbReference>
<evidence type="ECO:0000313" key="11">
    <source>
        <dbReference type="RefSeq" id="XP_031399876.1"/>
    </source>
</evidence>
<protein>
    <recommendedName>
        <fullName evidence="2">RING-type E3 ubiquitin transferase</fullName>
        <ecNumber evidence="2">2.3.2.27</ecNumber>
    </recommendedName>
</protein>
<evidence type="ECO:0000256" key="5">
    <source>
        <dbReference type="ARBA" id="ARBA00022840"/>
    </source>
</evidence>
<gene>
    <name evidence="11" type="primary">LOC116210188</name>
    <name evidence="8" type="ORF">CDL15_Pgr001529</name>
</gene>
<reference evidence="11" key="4">
    <citation type="submission" date="2025-04" db="UniProtKB">
        <authorList>
            <consortium name="RefSeq"/>
        </authorList>
    </citation>
    <scope>IDENTIFICATION</scope>
    <source>
        <tissue evidence="11">Leaf</tissue>
    </source>
</reference>
<dbReference type="FunFam" id="3.30.200.20:FF:000162">
    <property type="entry name" value="Adenine nucleotide alpha hydrolase-like domain kinase"/>
    <property type="match status" value="1"/>
</dbReference>
<dbReference type="SMART" id="SM00220">
    <property type="entry name" value="S_TKc"/>
    <property type="match status" value="1"/>
</dbReference>
<dbReference type="InterPro" id="IPR000719">
    <property type="entry name" value="Prot_kinase_dom"/>
</dbReference>
<evidence type="ECO:0000259" key="7">
    <source>
        <dbReference type="PROSITE" id="PS50011"/>
    </source>
</evidence>
<keyword evidence="4" id="KW-0833">Ubl conjugation pathway</keyword>
<dbReference type="Proteomes" id="UP000197138">
    <property type="component" value="Unassembled WGS sequence"/>
</dbReference>
<accession>A0A218X5A8</accession>
<dbReference type="InterPro" id="IPR006016">
    <property type="entry name" value="UspA"/>
</dbReference>
<dbReference type="GO" id="GO:0004672">
    <property type="term" value="F:protein kinase activity"/>
    <property type="evidence" value="ECO:0007669"/>
    <property type="project" value="InterPro"/>
</dbReference>
<evidence type="ECO:0000256" key="3">
    <source>
        <dbReference type="ARBA" id="ARBA00022741"/>
    </source>
</evidence>
<proteinExistence type="predicted"/>
<dbReference type="GeneID" id="116210188"/>
<dbReference type="InterPro" id="IPR011009">
    <property type="entry name" value="Kinase-like_dom_sf"/>
</dbReference>
<feature type="region of interest" description="Disordered" evidence="6">
    <location>
        <begin position="392"/>
        <end position="425"/>
    </location>
</feature>
<keyword evidence="5" id="KW-0067">ATP-binding</keyword>
<dbReference type="PROSITE" id="PS00108">
    <property type="entry name" value="PROTEIN_KINASE_ST"/>
    <property type="match status" value="1"/>
</dbReference>
<evidence type="ECO:0000313" key="8">
    <source>
        <dbReference type="EMBL" id="OWM79886.1"/>
    </source>
</evidence>
<dbReference type="SUPFAM" id="SSF56112">
    <property type="entry name" value="Protein kinase-like (PK-like)"/>
    <property type="match status" value="1"/>
</dbReference>
<feature type="compositionally biased region" description="Basic and acidic residues" evidence="6">
    <location>
        <begin position="392"/>
        <end position="401"/>
    </location>
</feature>
<reference evidence="9" key="1">
    <citation type="journal article" date="2017" name="Plant J.">
        <title>The pomegranate (Punica granatum L.) genome and the genomics of punicalagin biosynthesis.</title>
        <authorList>
            <person name="Qin G."/>
            <person name="Xu C."/>
            <person name="Ming R."/>
            <person name="Tang H."/>
            <person name="Guyot R."/>
            <person name="Kramer E.M."/>
            <person name="Hu Y."/>
            <person name="Yi X."/>
            <person name="Qi Y."/>
            <person name="Xu X."/>
            <person name="Gao Z."/>
            <person name="Pan H."/>
            <person name="Jian J."/>
            <person name="Tian Y."/>
            <person name="Yue Z."/>
            <person name="Xu Y."/>
        </authorList>
    </citation>
    <scope>NUCLEOTIDE SEQUENCE [LARGE SCALE GENOMIC DNA]</scope>
    <source>
        <strain evidence="9">cv. Dabenzi</strain>
    </source>
</reference>
<comment type="catalytic activity">
    <reaction evidence="1">
        <text>S-ubiquitinyl-[E2 ubiquitin-conjugating enzyme]-L-cysteine + [acceptor protein]-L-lysine = [E2 ubiquitin-conjugating enzyme]-L-cysteine + N(6)-ubiquitinyl-[acceptor protein]-L-lysine.</text>
        <dbReference type="EC" id="2.3.2.27"/>
    </reaction>
</comment>
<dbReference type="Proteomes" id="UP000515151">
    <property type="component" value="Chromosome 6"/>
</dbReference>
<keyword evidence="10" id="KW-1185">Reference proteome</keyword>
<dbReference type="InterPro" id="IPR014729">
    <property type="entry name" value="Rossmann-like_a/b/a_fold"/>
</dbReference>
<dbReference type="AlphaFoldDB" id="A0A218X5A8"/>
<dbReference type="GO" id="GO:0061630">
    <property type="term" value="F:ubiquitin protein ligase activity"/>
    <property type="evidence" value="ECO:0007669"/>
    <property type="project" value="UniProtKB-EC"/>
</dbReference>
<dbReference type="Gene3D" id="3.40.50.620">
    <property type="entry name" value="HUPs"/>
    <property type="match status" value="1"/>
</dbReference>
<dbReference type="Pfam" id="PF07714">
    <property type="entry name" value="PK_Tyr_Ser-Thr"/>
    <property type="match status" value="1"/>
</dbReference>